<dbReference type="InterPro" id="IPR050629">
    <property type="entry name" value="STE20/SPS1-PAK"/>
</dbReference>
<dbReference type="Gene3D" id="1.10.510.10">
    <property type="entry name" value="Transferase(Phosphotransferase) domain 1"/>
    <property type="match status" value="1"/>
</dbReference>
<dbReference type="GeneID" id="22572918"/>
<dbReference type="AlphaFoldDB" id="A0A088RM29"/>
<dbReference type="PANTHER" id="PTHR48012:SF10">
    <property type="entry name" value="FI20177P1"/>
    <property type="match status" value="1"/>
</dbReference>
<dbReference type="EC" id="2.7.11.1" evidence="10"/>
<evidence type="ECO:0000256" key="2">
    <source>
        <dbReference type="ARBA" id="ARBA00022527"/>
    </source>
</evidence>
<dbReference type="GO" id="GO:0005524">
    <property type="term" value="F:ATP binding"/>
    <property type="evidence" value="ECO:0007669"/>
    <property type="project" value="UniProtKB-KW"/>
</dbReference>
<dbReference type="PROSITE" id="PS50011">
    <property type="entry name" value="PROTEIN_KINASE_DOM"/>
    <property type="match status" value="1"/>
</dbReference>
<keyword evidence="11" id="KW-1185">Reference proteome</keyword>
<dbReference type="EMBL" id="CP009380">
    <property type="protein sequence ID" value="AIN96249.1"/>
    <property type="molecule type" value="Genomic_DNA"/>
</dbReference>
<dbReference type="VEuPathDB" id="TriTrypDB:LPMP_110530"/>
<accession>A0A088RM29</accession>
<keyword evidence="4" id="KW-0547">Nucleotide-binding</keyword>
<evidence type="ECO:0000256" key="4">
    <source>
        <dbReference type="ARBA" id="ARBA00022741"/>
    </source>
</evidence>
<dbReference type="RefSeq" id="XP_010696902.1">
    <property type="nucleotide sequence ID" value="XM_010698600.1"/>
</dbReference>
<reference evidence="10 11" key="1">
    <citation type="journal article" date="2015" name="Sci. Rep.">
        <title>The genome of Leishmania panamensis: insights into genomics of the L. (Viannia) subgenus.</title>
        <authorList>
            <person name="Llanes A."/>
            <person name="Restrepo C.M."/>
            <person name="Vecchio G.D."/>
            <person name="Anguizola F.J."/>
            <person name="Lleonart R."/>
        </authorList>
    </citation>
    <scope>NUCLEOTIDE SEQUENCE [LARGE SCALE GENOMIC DNA]</scope>
    <source>
        <strain evidence="10 11">MHOM/PA/94/PSC-1</strain>
    </source>
</reference>
<keyword evidence="5 10" id="KW-0418">Kinase</keyword>
<protein>
    <submittedName>
        <fullName evidence="10">Protein kinase, putative</fullName>
        <ecNumber evidence="10">2.7.11.1</ecNumber>
    </submittedName>
</protein>
<dbReference type="InterPro" id="IPR011009">
    <property type="entry name" value="Kinase-like_dom_sf"/>
</dbReference>
<proteinExistence type="inferred from homology"/>
<comment type="catalytic activity">
    <reaction evidence="8">
        <text>L-seryl-[protein] + ATP = O-phospho-L-seryl-[protein] + ADP + H(+)</text>
        <dbReference type="Rhea" id="RHEA:17989"/>
        <dbReference type="Rhea" id="RHEA-COMP:9863"/>
        <dbReference type="Rhea" id="RHEA-COMP:11604"/>
        <dbReference type="ChEBI" id="CHEBI:15378"/>
        <dbReference type="ChEBI" id="CHEBI:29999"/>
        <dbReference type="ChEBI" id="CHEBI:30616"/>
        <dbReference type="ChEBI" id="CHEBI:83421"/>
        <dbReference type="ChEBI" id="CHEBI:456216"/>
        <dbReference type="EC" id="2.7.11.1"/>
    </reaction>
</comment>
<dbReference type="PANTHER" id="PTHR48012">
    <property type="entry name" value="STERILE20-LIKE KINASE, ISOFORM B-RELATED"/>
    <property type="match status" value="1"/>
</dbReference>
<organism evidence="10 11">
    <name type="scientific">Leishmania panamensis</name>
    <dbReference type="NCBI Taxonomy" id="5679"/>
    <lineage>
        <taxon>Eukaryota</taxon>
        <taxon>Discoba</taxon>
        <taxon>Euglenozoa</taxon>
        <taxon>Kinetoplastea</taxon>
        <taxon>Metakinetoplastina</taxon>
        <taxon>Trypanosomatida</taxon>
        <taxon>Trypanosomatidae</taxon>
        <taxon>Leishmaniinae</taxon>
        <taxon>Leishmania</taxon>
        <taxon>Leishmania guyanensis species complex</taxon>
    </lineage>
</organism>
<gene>
    <name evidence="10" type="ORF">LPMP_110530</name>
</gene>
<dbReference type="Proteomes" id="UP000063063">
    <property type="component" value="Chromosome 11"/>
</dbReference>
<keyword evidence="6" id="KW-0067">ATP-binding</keyword>
<dbReference type="PROSITE" id="PS00108">
    <property type="entry name" value="PROTEIN_KINASE_ST"/>
    <property type="match status" value="1"/>
</dbReference>
<sequence length="576" mass="63418">MLTGVGVSAVPPSEAQQGRLTNMDPSVYAVFEECRYKSLLSIYHLSQIIDFTMCGFSESTEVADSAAHKGTHYHDCGLHSEASTKREELVERLVADAAISSGRTEDLPLFIPFMDDNSDASFYSMVHVEAESSSNASGLGCLSENAAKDQSKQSTALKATSPTALGSGERDVSLFPHFNGHWECGIFSGKRVYIQTGGFYLGRGATAMVYEGWMAVTDTVNGSEVYLAKVPVAIKEVTFNAKESKVRNLYELALKLRLDMVHPGIVHSYYAGTYVPRLADFCRAEKAMLYAHLVLARSVTGSVADVLKRTGPLPESEIKRCMAEILSALQCIHEDHNLVHNDVKPHNILIFDDTSAYYADFKYQITDFTGIAPATPIADVLRDLDAQLKQYQSIFSEGGTVIYMSPESCLGMATLTSNDVWSLGITAFHMATGTLPWGPLERQYPSMILNGYRQKYTLQSLVDMEVKRAYEASSAYLTRASTPLDPDSDDKPRVRFHDSSAAGSRAAGGDSCTSQVFRNQYKGFGPILDVLDVVSISSEFRSFLAQCLIENPVERPTCRQLRSHPFLRDVKVALQH</sequence>
<evidence type="ECO:0000313" key="10">
    <source>
        <dbReference type="EMBL" id="AIN96249.1"/>
    </source>
</evidence>
<evidence type="ECO:0000256" key="3">
    <source>
        <dbReference type="ARBA" id="ARBA00022679"/>
    </source>
</evidence>
<evidence type="ECO:0000256" key="1">
    <source>
        <dbReference type="ARBA" id="ARBA00008874"/>
    </source>
</evidence>
<comment type="similarity">
    <text evidence="1">Belongs to the protein kinase superfamily. STE Ser/Thr protein kinase family. STE20 subfamily.</text>
</comment>
<dbReference type="InterPro" id="IPR008271">
    <property type="entry name" value="Ser/Thr_kinase_AS"/>
</dbReference>
<evidence type="ECO:0000256" key="8">
    <source>
        <dbReference type="ARBA" id="ARBA00048679"/>
    </source>
</evidence>
<dbReference type="OrthoDB" id="10252354at2759"/>
<keyword evidence="2" id="KW-0723">Serine/threonine-protein kinase</keyword>
<dbReference type="eggNOG" id="KOG0198">
    <property type="taxonomic scope" value="Eukaryota"/>
</dbReference>
<dbReference type="GO" id="GO:0004674">
    <property type="term" value="F:protein serine/threonine kinase activity"/>
    <property type="evidence" value="ECO:0007669"/>
    <property type="project" value="UniProtKB-KW"/>
</dbReference>
<dbReference type="GO" id="GO:0106310">
    <property type="term" value="F:protein serine kinase activity"/>
    <property type="evidence" value="ECO:0007669"/>
    <property type="project" value="RHEA"/>
</dbReference>
<dbReference type="GO" id="GO:0005737">
    <property type="term" value="C:cytoplasm"/>
    <property type="evidence" value="ECO:0007669"/>
    <property type="project" value="TreeGrafter"/>
</dbReference>
<dbReference type="InterPro" id="IPR000719">
    <property type="entry name" value="Prot_kinase_dom"/>
</dbReference>
<evidence type="ECO:0000259" key="9">
    <source>
        <dbReference type="PROSITE" id="PS50011"/>
    </source>
</evidence>
<comment type="catalytic activity">
    <reaction evidence="7">
        <text>L-threonyl-[protein] + ATP = O-phospho-L-threonyl-[protein] + ADP + H(+)</text>
        <dbReference type="Rhea" id="RHEA:46608"/>
        <dbReference type="Rhea" id="RHEA-COMP:11060"/>
        <dbReference type="Rhea" id="RHEA-COMP:11605"/>
        <dbReference type="ChEBI" id="CHEBI:15378"/>
        <dbReference type="ChEBI" id="CHEBI:30013"/>
        <dbReference type="ChEBI" id="CHEBI:30616"/>
        <dbReference type="ChEBI" id="CHEBI:61977"/>
        <dbReference type="ChEBI" id="CHEBI:456216"/>
        <dbReference type="EC" id="2.7.11.1"/>
    </reaction>
</comment>
<name>A0A088RM29_LEIPA</name>
<dbReference type="SUPFAM" id="SSF56112">
    <property type="entry name" value="Protein kinase-like (PK-like)"/>
    <property type="match status" value="1"/>
</dbReference>
<dbReference type="VEuPathDB" id="TriTrypDB:LPAL13_110009300"/>
<dbReference type="Pfam" id="PF00069">
    <property type="entry name" value="Pkinase"/>
    <property type="match status" value="1"/>
</dbReference>
<evidence type="ECO:0000256" key="5">
    <source>
        <dbReference type="ARBA" id="ARBA00022777"/>
    </source>
</evidence>
<dbReference type="KEGG" id="lpan:LPMP_110530"/>
<evidence type="ECO:0000313" key="11">
    <source>
        <dbReference type="Proteomes" id="UP000063063"/>
    </source>
</evidence>
<evidence type="ECO:0000256" key="7">
    <source>
        <dbReference type="ARBA" id="ARBA00047899"/>
    </source>
</evidence>
<evidence type="ECO:0000256" key="6">
    <source>
        <dbReference type="ARBA" id="ARBA00022840"/>
    </source>
</evidence>
<feature type="domain" description="Protein kinase" evidence="9">
    <location>
        <begin position="195"/>
        <end position="567"/>
    </location>
</feature>
<keyword evidence="3 10" id="KW-0808">Transferase</keyword>
<dbReference type="SMART" id="SM00220">
    <property type="entry name" value="S_TKc"/>
    <property type="match status" value="1"/>
</dbReference>